<feature type="region of interest" description="Disordered" evidence="1">
    <location>
        <begin position="1"/>
        <end position="56"/>
    </location>
</feature>
<reference evidence="2" key="1">
    <citation type="journal article" date="2015" name="Front. Microbiol.">
        <title>Combining genomic sequencing methods to explore viral diversity and reveal potential virus-host interactions.</title>
        <authorList>
            <person name="Chow C.E."/>
            <person name="Winget D.M."/>
            <person name="White R.A.III."/>
            <person name="Hallam S.J."/>
            <person name="Suttle C.A."/>
        </authorList>
    </citation>
    <scope>NUCLEOTIDE SEQUENCE</scope>
    <source>
        <strain evidence="2">Anoxic2_5</strain>
    </source>
</reference>
<sequence length="56" mass="6511">MYGERWRFIAGPPRSRSRPPPEGSRPSRRTASRRPRGLPARRRARSPPWSPSRTES</sequence>
<accession>A0A0F7L3E8</accession>
<protein>
    <submittedName>
        <fullName evidence="2">Uncharacterized protein</fullName>
    </submittedName>
</protein>
<feature type="compositionally biased region" description="Basic residues" evidence="1">
    <location>
        <begin position="26"/>
        <end position="45"/>
    </location>
</feature>
<reference evidence="2" key="2">
    <citation type="submission" date="2015-03" db="EMBL/GenBank/DDBJ databases">
        <authorList>
            <person name="Chow C.-E.T."/>
            <person name="Winget D.M."/>
            <person name="White R.A.III."/>
            <person name="Hallam S.J."/>
            <person name="Suttle C.A."/>
        </authorList>
    </citation>
    <scope>NUCLEOTIDE SEQUENCE</scope>
    <source>
        <strain evidence="2">Anoxic2_5</strain>
    </source>
</reference>
<name>A0A0F7L3E8_9VIRU</name>
<proteinExistence type="predicted"/>
<organism evidence="2">
    <name type="scientific">uncultured marine virus</name>
    <dbReference type="NCBI Taxonomy" id="186617"/>
    <lineage>
        <taxon>Viruses</taxon>
        <taxon>environmental samples</taxon>
    </lineage>
</organism>
<evidence type="ECO:0000256" key="1">
    <source>
        <dbReference type="SAM" id="MobiDB-lite"/>
    </source>
</evidence>
<dbReference type="EMBL" id="KR029589">
    <property type="protein sequence ID" value="AKH47089.1"/>
    <property type="molecule type" value="Genomic_DNA"/>
</dbReference>
<evidence type="ECO:0000313" key="2">
    <source>
        <dbReference type="EMBL" id="AKH47089.1"/>
    </source>
</evidence>